<evidence type="ECO:0000313" key="2">
    <source>
        <dbReference type="EMBL" id="OLP77197.1"/>
    </source>
</evidence>
<reference evidence="2 3" key="1">
    <citation type="submission" date="2016-02" db="EMBL/GenBank/DDBJ databases">
        <title>Genome analysis of coral dinoflagellate symbionts highlights evolutionary adaptations to a symbiotic lifestyle.</title>
        <authorList>
            <person name="Aranda M."/>
            <person name="Li Y."/>
            <person name="Liew Y.J."/>
            <person name="Baumgarten S."/>
            <person name="Simakov O."/>
            <person name="Wilson M."/>
            <person name="Piel J."/>
            <person name="Ashoor H."/>
            <person name="Bougouffa S."/>
            <person name="Bajic V.B."/>
            <person name="Ryu T."/>
            <person name="Ravasi T."/>
            <person name="Bayer T."/>
            <person name="Micklem G."/>
            <person name="Kim H."/>
            <person name="Bhak J."/>
            <person name="Lajeunesse T.C."/>
            <person name="Voolstra C.R."/>
        </authorList>
    </citation>
    <scope>NUCLEOTIDE SEQUENCE [LARGE SCALE GENOMIC DNA]</scope>
    <source>
        <strain evidence="2 3">CCMP2467</strain>
    </source>
</reference>
<comment type="caution">
    <text evidence="2">The sequence shown here is derived from an EMBL/GenBank/DDBJ whole genome shotgun (WGS) entry which is preliminary data.</text>
</comment>
<name>A0A1Q9C2R4_SYMMI</name>
<accession>A0A1Q9C2R4</accession>
<evidence type="ECO:0000313" key="3">
    <source>
        <dbReference type="Proteomes" id="UP000186817"/>
    </source>
</evidence>
<protein>
    <submittedName>
        <fullName evidence="2">Uncharacterized protein</fullName>
    </submittedName>
</protein>
<feature type="compositionally biased region" description="Polar residues" evidence="1">
    <location>
        <begin position="65"/>
        <end position="74"/>
    </location>
</feature>
<keyword evidence="3" id="KW-1185">Reference proteome</keyword>
<feature type="compositionally biased region" description="Low complexity" evidence="1">
    <location>
        <begin position="32"/>
        <end position="62"/>
    </location>
</feature>
<evidence type="ECO:0000256" key="1">
    <source>
        <dbReference type="SAM" id="MobiDB-lite"/>
    </source>
</evidence>
<dbReference type="Proteomes" id="UP000186817">
    <property type="component" value="Unassembled WGS sequence"/>
</dbReference>
<sequence>MALVPREGPIDGLEGNEEYLNGHPSSSSQGLPAATASETQPAAAAPAISPAPARTPRTAPGAVKAQSQPPSETSGPVFLALSES</sequence>
<dbReference type="EMBL" id="LSRX01001821">
    <property type="protein sequence ID" value="OLP77197.1"/>
    <property type="molecule type" value="Genomic_DNA"/>
</dbReference>
<gene>
    <name evidence="2" type="ORF">AK812_SmicGene42768</name>
</gene>
<proteinExistence type="predicted"/>
<organism evidence="2 3">
    <name type="scientific">Symbiodinium microadriaticum</name>
    <name type="common">Dinoflagellate</name>
    <name type="synonym">Zooxanthella microadriatica</name>
    <dbReference type="NCBI Taxonomy" id="2951"/>
    <lineage>
        <taxon>Eukaryota</taxon>
        <taxon>Sar</taxon>
        <taxon>Alveolata</taxon>
        <taxon>Dinophyceae</taxon>
        <taxon>Suessiales</taxon>
        <taxon>Symbiodiniaceae</taxon>
        <taxon>Symbiodinium</taxon>
    </lineage>
</organism>
<dbReference type="AlphaFoldDB" id="A0A1Q9C2R4"/>
<feature type="region of interest" description="Disordered" evidence="1">
    <location>
        <begin position="1"/>
        <end position="84"/>
    </location>
</feature>